<evidence type="ECO:0000313" key="2">
    <source>
        <dbReference type="EMBL" id="KAJ7959092.1"/>
    </source>
</evidence>
<gene>
    <name evidence="2" type="ORF">O6P43_019715</name>
</gene>
<comment type="caution">
    <text evidence="2">The sequence shown here is derived from an EMBL/GenBank/DDBJ whole genome shotgun (WGS) entry which is preliminary data.</text>
</comment>
<accession>A0AAD7LJH1</accession>
<organism evidence="2 3">
    <name type="scientific">Quillaja saponaria</name>
    <name type="common">Soap bark tree</name>
    <dbReference type="NCBI Taxonomy" id="32244"/>
    <lineage>
        <taxon>Eukaryota</taxon>
        <taxon>Viridiplantae</taxon>
        <taxon>Streptophyta</taxon>
        <taxon>Embryophyta</taxon>
        <taxon>Tracheophyta</taxon>
        <taxon>Spermatophyta</taxon>
        <taxon>Magnoliopsida</taxon>
        <taxon>eudicotyledons</taxon>
        <taxon>Gunneridae</taxon>
        <taxon>Pentapetalae</taxon>
        <taxon>rosids</taxon>
        <taxon>fabids</taxon>
        <taxon>Fabales</taxon>
        <taxon>Quillajaceae</taxon>
        <taxon>Quillaja</taxon>
    </lineage>
</organism>
<proteinExistence type="predicted"/>
<keyword evidence="3" id="KW-1185">Reference proteome</keyword>
<reference evidence="2" key="1">
    <citation type="journal article" date="2023" name="Science">
        <title>Elucidation of the pathway for biosynthesis of saponin adjuvants from the soapbark tree.</title>
        <authorList>
            <person name="Reed J."/>
            <person name="Orme A."/>
            <person name="El-Demerdash A."/>
            <person name="Owen C."/>
            <person name="Martin L.B.B."/>
            <person name="Misra R.C."/>
            <person name="Kikuchi S."/>
            <person name="Rejzek M."/>
            <person name="Martin A.C."/>
            <person name="Harkess A."/>
            <person name="Leebens-Mack J."/>
            <person name="Louveau T."/>
            <person name="Stephenson M.J."/>
            <person name="Osbourn A."/>
        </authorList>
    </citation>
    <scope>NUCLEOTIDE SEQUENCE</scope>
    <source>
        <strain evidence="2">S10</strain>
    </source>
</reference>
<sequence>MRIPEKKQNNNNVKNRNGSITQNGVVITVYGESQMSRSQQDPKKKTKPDPHPKKFGATKTQGRDRRAELLAYSRQLRNAGPREVEQVQLPRTHSRHRAKRCIWLWLPSIRMPGCSKSRWRYERMILKESGRKKRKNKGQQNNYHIFTKLRNMLRAMSCKEMKCYY</sequence>
<evidence type="ECO:0000313" key="3">
    <source>
        <dbReference type="Proteomes" id="UP001163823"/>
    </source>
</evidence>
<dbReference type="KEGG" id="qsa:O6P43_019715"/>
<dbReference type="EMBL" id="JARAOO010000008">
    <property type="protein sequence ID" value="KAJ7959092.1"/>
    <property type="molecule type" value="Genomic_DNA"/>
</dbReference>
<protein>
    <submittedName>
        <fullName evidence="2">Cytochrome P450 71A1 like</fullName>
    </submittedName>
</protein>
<evidence type="ECO:0000256" key="1">
    <source>
        <dbReference type="SAM" id="MobiDB-lite"/>
    </source>
</evidence>
<feature type="region of interest" description="Disordered" evidence="1">
    <location>
        <begin position="1"/>
        <end position="66"/>
    </location>
</feature>
<name>A0AAD7LJH1_QUISA</name>
<feature type="compositionally biased region" description="Polar residues" evidence="1">
    <location>
        <begin position="18"/>
        <end position="39"/>
    </location>
</feature>
<feature type="compositionally biased region" description="Basic and acidic residues" evidence="1">
    <location>
        <begin position="40"/>
        <end position="52"/>
    </location>
</feature>
<dbReference type="AlphaFoldDB" id="A0AAD7LJH1"/>
<dbReference type="Proteomes" id="UP001163823">
    <property type="component" value="Chromosome 8"/>
</dbReference>